<organism evidence="2 3">
    <name type="scientific">candidate division CSSED10-310 bacterium</name>
    <dbReference type="NCBI Taxonomy" id="2855610"/>
    <lineage>
        <taxon>Bacteria</taxon>
        <taxon>Bacteria division CSSED10-310</taxon>
    </lineage>
</organism>
<evidence type="ECO:0000313" key="2">
    <source>
        <dbReference type="EMBL" id="MFC1853939.1"/>
    </source>
</evidence>
<comment type="caution">
    <text evidence="2">The sequence shown here is derived from an EMBL/GenBank/DDBJ whole genome shotgun (WGS) entry which is preliminary data.</text>
</comment>
<name>A0ABV6Z665_UNCC1</name>
<gene>
    <name evidence="2" type="ORF">ACFL27_27460</name>
</gene>
<feature type="domain" description="HTH cro/C1-type" evidence="1">
    <location>
        <begin position="15"/>
        <end position="45"/>
    </location>
</feature>
<proteinExistence type="predicted"/>
<evidence type="ECO:0000313" key="3">
    <source>
        <dbReference type="Proteomes" id="UP001594351"/>
    </source>
</evidence>
<dbReference type="PROSITE" id="PS50943">
    <property type="entry name" value="HTH_CROC1"/>
    <property type="match status" value="1"/>
</dbReference>
<dbReference type="SUPFAM" id="SSF47413">
    <property type="entry name" value="lambda repressor-like DNA-binding domains"/>
    <property type="match status" value="1"/>
</dbReference>
<reference evidence="2 3" key="1">
    <citation type="submission" date="2024-09" db="EMBL/GenBank/DDBJ databases">
        <title>Laminarin stimulates single cell rates of sulfate reduction while oxygen inhibits transcriptomic activity in coastal marine sediment.</title>
        <authorList>
            <person name="Lindsay M."/>
            <person name="Orcutt B."/>
            <person name="Emerson D."/>
            <person name="Stepanauskas R."/>
            <person name="D'Angelo T."/>
        </authorList>
    </citation>
    <scope>NUCLEOTIDE SEQUENCE [LARGE SCALE GENOMIC DNA]</scope>
    <source>
        <strain evidence="2">SAG AM-311-K15</strain>
    </source>
</reference>
<feature type="non-terminal residue" evidence="2">
    <location>
        <position position="45"/>
    </location>
</feature>
<dbReference type="CDD" id="cd00093">
    <property type="entry name" value="HTH_XRE"/>
    <property type="match status" value="1"/>
</dbReference>
<dbReference type="Pfam" id="PF13560">
    <property type="entry name" value="HTH_31"/>
    <property type="match status" value="1"/>
</dbReference>
<dbReference type="Proteomes" id="UP001594351">
    <property type="component" value="Unassembled WGS sequence"/>
</dbReference>
<evidence type="ECO:0000259" key="1">
    <source>
        <dbReference type="PROSITE" id="PS50943"/>
    </source>
</evidence>
<keyword evidence="3" id="KW-1185">Reference proteome</keyword>
<accession>A0ABV6Z665</accession>
<dbReference type="InterPro" id="IPR010982">
    <property type="entry name" value="Lambda_DNA-bd_dom_sf"/>
</dbReference>
<sequence length="45" mass="5185">MDNQELQDLSLGDRLRKLRERAGLSQIELGELVGATFRVISYYET</sequence>
<protein>
    <submittedName>
        <fullName evidence="2">Helix-turn-helix domain-containing protein</fullName>
    </submittedName>
</protein>
<dbReference type="EMBL" id="JBHPBY010000653">
    <property type="protein sequence ID" value="MFC1853939.1"/>
    <property type="molecule type" value="Genomic_DNA"/>
</dbReference>
<dbReference type="Gene3D" id="1.10.260.40">
    <property type="entry name" value="lambda repressor-like DNA-binding domains"/>
    <property type="match status" value="1"/>
</dbReference>
<dbReference type="InterPro" id="IPR001387">
    <property type="entry name" value="Cro/C1-type_HTH"/>
</dbReference>